<keyword evidence="8" id="KW-0067">ATP-binding</keyword>
<dbReference type="GO" id="GO:0005524">
    <property type="term" value="F:ATP binding"/>
    <property type="evidence" value="ECO:0007669"/>
    <property type="project" value="UniProtKB-KW"/>
</dbReference>
<dbReference type="OrthoDB" id="1732493at2759"/>
<dbReference type="GO" id="GO:0007346">
    <property type="term" value="P:regulation of mitotic cell cycle"/>
    <property type="evidence" value="ECO:0007669"/>
    <property type="project" value="TreeGrafter"/>
</dbReference>
<dbReference type="InterPro" id="IPR011009">
    <property type="entry name" value="Kinase-like_dom_sf"/>
</dbReference>
<dbReference type="Gene3D" id="1.10.510.10">
    <property type="entry name" value="Transferase(Phosphotransferase) domain 1"/>
    <property type="match status" value="1"/>
</dbReference>
<dbReference type="FunFam" id="3.30.200.20:FF:000172">
    <property type="entry name" value="cyclin-dependent kinase G-2 isoform X1"/>
    <property type="match status" value="1"/>
</dbReference>
<dbReference type="EC" id="2.7.11.22" evidence="2"/>
<feature type="compositionally biased region" description="Polar residues" evidence="11">
    <location>
        <begin position="1"/>
        <end position="10"/>
    </location>
</feature>
<dbReference type="GO" id="GO:0080090">
    <property type="term" value="P:regulation of primary metabolic process"/>
    <property type="evidence" value="ECO:0007669"/>
    <property type="project" value="UniProtKB-ARBA"/>
</dbReference>
<evidence type="ECO:0000256" key="8">
    <source>
        <dbReference type="ARBA" id="ARBA00022840"/>
    </source>
</evidence>
<evidence type="ECO:0000256" key="10">
    <source>
        <dbReference type="ARBA" id="ARBA00048367"/>
    </source>
</evidence>
<dbReference type="FunFam" id="1.10.510.10:FF:000211">
    <property type="entry name" value="Cyclin-dependent kinase G-2"/>
    <property type="match status" value="1"/>
</dbReference>
<dbReference type="PROSITE" id="PS50011">
    <property type="entry name" value="PROTEIN_KINASE_DOM"/>
    <property type="match status" value="1"/>
</dbReference>
<evidence type="ECO:0000256" key="1">
    <source>
        <dbReference type="ARBA" id="ARBA00006485"/>
    </source>
</evidence>
<organism evidence="13 14">
    <name type="scientific">Cephalotus follicularis</name>
    <name type="common">Albany pitcher plant</name>
    <dbReference type="NCBI Taxonomy" id="3775"/>
    <lineage>
        <taxon>Eukaryota</taxon>
        <taxon>Viridiplantae</taxon>
        <taxon>Streptophyta</taxon>
        <taxon>Embryophyta</taxon>
        <taxon>Tracheophyta</taxon>
        <taxon>Spermatophyta</taxon>
        <taxon>Magnoliopsida</taxon>
        <taxon>eudicotyledons</taxon>
        <taxon>Gunneridae</taxon>
        <taxon>Pentapetalae</taxon>
        <taxon>rosids</taxon>
        <taxon>fabids</taxon>
        <taxon>Oxalidales</taxon>
        <taxon>Cephalotaceae</taxon>
        <taxon>Cephalotus</taxon>
    </lineage>
</organism>
<dbReference type="CDD" id="cd07843">
    <property type="entry name" value="STKc_CDC2L1"/>
    <property type="match status" value="1"/>
</dbReference>
<gene>
    <name evidence="13" type="ORF">CFOL_v3_11746</name>
</gene>
<keyword evidence="4" id="KW-0597">Phosphoprotein</keyword>
<dbReference type="InterPro" id="IPR000719">
    <property type="entry name" value="Prot_kinase_dom"/>
</dbReference>
<feature type="compositionally biased region" description="Basic and acidic residues" evidence="11">
    <location>
        <begin position="276"/>
        <end position="291"/>
    </location>
</feature>
<dbReference type="SUPFAM" id="SSF56112">
    <property type="entry name" value="Protein kinase-like (PK-like)"/>
    <property type="match status" value="1"/>
</dbReference>
<dbReference type="Proteomes" id="UP000187406">
    <property type="component" value="Unassembled WGS sequence"/>
</dbReference>
<proteinExistence type="inferred from homology"/>
<evidence type="ECO:0000256" key="7">
    <source>
        <dbReference type="ARBA" id="ARBA00022777"/>
    </source>
</evidence>
<keyword evidence="14" id="KW-1185">Reference proteome</keyword>
<dbReference type="SMART" id="SM00220">
    <property type="entry name" value="S_TKc"/>
    <property type="match status" value="1"/>
</dbReference>
<dbReference type="Gene3D" id="3.30.200.20">
    <property type="entry name" value="Phosphorylase Kinase, domain 1"/>
    <property type="match status" value="1"/>
</dbReference>
<keyword evidence="7 13" id="KW-0418">Kinase</keyword>
<dbReference type="EMBL" id="BDDD01000624">
    <property type="protein sequence ID" value="GAV68243.1"/>
    <property type="molecule type" value="Genomic_DNA"/>
</dbReference>
<comment type="similarity">
    <text evidence="1">Belongs to the protein kinase superfamily. CMGC Ser/Thr protein kinase family. CDC2/CDKX subfamily.</text>
</comment>
<dbReference type="InterPro" id="IPR008271">
    <property type="entry name" value="Ser/Thr_kinase_AS"/>
</dbReference>
<dbReference type="STRING" id="3775.A0A1Q3BKI8"/>
<evidence type="ECO:0000256" key="3">
    <source>
        <dbReference type="ARBA" id="ARBA00022527"/>
    </source>
</evidence>
<dbReference type="GO" id="GO:0004693">
    <property type="term" value="F:cyclin-dependent protein serine/threonine kinase activity"/>
    <property type="evidence" value="ECO:0007669"/>
    <property type="project" value="UniProtKB-EC"/>
</dbReference>
<evidence type="ECO:0000256" key="5">
    <source>
        <dbReference type="ARBA" id="ARBA00022679"/>
    </source>
</evidence>
<feature type="region of interest" description="Disordered" evidence="11">
    <location>
        <begin position="1"/>
        <end position="36"/>
    </location>
</feature>
<accession>A0A1Q3BKI8</accession>
<dbReference type="GO" id="GO:0010556">
    <property type="term" value="P:regulation of macromolecule biosynthetic process"/>
    <property type="evidence" value="ECO:0007669"/>
    <property type="project" value="UniProtKB-ARBA"/>
</dbReference>
<name>A0A1Q3BKI8_CEPFO</name>
<feature type="region of interest" description="Disordered" evidence="11">
    <location>
        <begin position="223"/>
        <end position="293"/>
    </location>
</feature>
<comment type="catalytic activity">
    <reaction evidence="9">
        <text>L-threonyl-[protein] + ATP = O-phospho-L-threonyl-[protein] + ADP + H(+)</text>
        <dbReference type="Rhea" id="RHEA:46608"/>
        <dbReference type="Rhea" id="RHEA-COMP:11060"/>
        <dbReference type="Rhea" id="RHEA-COMP:11605"/>
        <dbReference type="ChEBI" id="CHEBI:15378"/>
        <dbReference type="ChEBI" id="CHEBI:30013"/>
        <dbReference type="ChEBI" id="CHEBI:30616"/>
        <dbReference type="ChEBI" id="CHEBI:61977"/>
        <dbReference type="ChEBI" id="CHEBI:456216"/>
        <dbReference type="EC" id="2.7.11.22"/>
    </reaction>
</comment>
<evidence type="ECO:0000256" key="4">
    <source>
        <dbReference type="ARBA" id="ARBA00022553"/>
    </source>
</evidence>
<feature type="non-terminal residue" evidence="13">
    <location>
        <position position="1"/>
    </location>
</feature>
<keyword evidence="3" id="KW-0723">Serine/threonine-protein kinase</keyword>
<evidence type="ECO:0000256" key="2">
    <source>
        <dbReference type="ARBA" id="ARBA00012425"/>
    </source>
</evidence>
<comment type="caution">
    <text evidence="13">The sequence shown here is derived from an EMBL/GenBank/DDBJ whole genome shotgun (WGS) entry which is preliminary data.</text>
</comment>
<sequence>REQPKRVTSTENHRSFVRAPSSTPPPRQPQPQSHLHSLSLSGRVDVWRRRDYSGYSCYNNTSCGGIESNRGRSHHGAGYKNGKIRYNLSSNGHGHDLAAVQAEFCGQKKGIDDAPRVTNVEISKHEDNDEIQMTPGKKRKFSPIIWDLDEKKVRISSKIRVVQASTHLSPPLCPPALNVFSDSGLSSVTLVGGIISKSPVVKPLPLLEKGDDQEEGQLEQEDFNQARNISSSRWASDGDSPRDTPLSHGGATPKEEEKILRSGSSGIVVITSSTSESREFSRESSERDRCRLSGSVERVPTVVTLSDDECSEKELQNDDDMSINGTRDDSAHVSQLESAVEDPNVSSQTGMDMLHSCRSVYEFEKLNKINEGTYGIVYRARDKKTNEFVALKKVKMNGGREYLEYGFPLCSLREINILSSFNHPSIVDFKEVVMGRDPDSVFMVMEYMEHDLKGLMDKMKQQRFSTSEVKCLMIQILEGVKYLHDNWVLHRDLKTSNILFNNKGELKICDFGLSRQYGSPLKPYTSLVVTLHYRAPELLLGAKQYSAAIDMWSVGCIMAELLASETLFQGKTEVDQLQKIFRVLGTPNETIWPGLSKLPSSKANFVKQPYNLLRKKFPAASFTGSPSLSDTGFDLLNKLLTYDPAKRITAAAALNHEWFHEVPLPKCKEFMPTFPPQHAQR</sequence>
<keyword evidence="5" id="KW-0808">Transferase</keyword>
<dbReference type="PANTHER" id="PTHR24056:SF501">
    <property type="entry name" value="CYCLIN-DEPENDENT KINASE"/>
    <property type="match status" value="1"/>
</dbReference>
<dbReference type="PROSITE" id="PS00108">
    <property type="entry name" value="PROTEIN_KINASE_ST"/>
    <property type="match status" value="1"/>
</dbReference>
<protein>
    <recommendedName>
        <fullName evidence="2">cyclin-dependent kinase</fullName>
        <ecNumber evidence="2">2.7.11.22</ecNumber>
    </recommendedName>
</protein>
<reference evidence="14" key="1">
    <citation type="submission" date="2016-04" db="EMBL/GenBank/DDBJ databases">
        <title>Cephalotus genome sequencing.</title>
        <authorList>
            <person name="Fukushima K."/>
            <person name="Hasebe M."/>
            <person name="Fang X."/>
        </authorList>
    </citation>
    <scope>NUCLEOTIDE SEQUENCE [LARGE SCALE GENOMIC DNA]</scope>
    <source>
        <strain evidence="14">cv. St1</strain>
    </source>
</reference>
<dbReference type="AlphaFoldDB" id="A0A1Q3BKI8"/>
<evidence type="ECO:0000256" key="6">
    <source>
        <dbReference type="ARBA" id="ARBA00022741"/>
    </source>
</evidence>
<keyword evidence="6" id="KW-0547">Nucleotide-binding</keyword>
<dbReference type="Pfam" id="PF00069">
    <property type="entry name" value="Pkinase"/>
    <property type="match status" value="1"/>
</dbReference>
<evidence type="ECO:0000313" key="14">
    <source>
        <dbReference type="Proteomes" id="UP000187406"/>
    </source>
</evidence>
<dbReference type="InterPro" id="IPR045267">
    <property type="entry name" value="CDK11/PITSLRE_STKc"/>
</dbReference>
<comment type="catalytic activity">
    <reaction evidence="10">
        <text>L-seryl-[protein] + ATP = O-phospho-L-seryl-[protein] + ADP + H(+)</text>
        <dbReference type="Rhea" id="RHEA:17989"/>
        <dbReference type="Rhea" id="RHEA-COMP:9863"/>
        <dbReference type="Rhea" id="RHEA-COMP:11604"/>
        <dbReference type="ChEBI" id="CHEBI:15378"/>
        <dbReference type="ChEBI" id="CHEBI:29999"/>
        <dbReference type="ChEBI" id="CHEBI:30616"/>
        <dbReference type="ChEBI" id="CHEBI:83421"/>
        <dbReference type="ChEBI" id="CHEBI:456216"/>
        <dbReference type="EC" id="2.7.11.22"/>
    </reaction>
</comment>
<dbReference type="PANTHER" id="PTHR24056">
    <property type="entry name" value="CELL DIVISION PROTEIN KINASE"/>
    <property type="match status" value="1"/>
</dbReference>
<evidence type="ECO:0000313" key="13">
    <source>
        <dbReference type="EMBL" id="GAV68243.1"/>
    </source>
</evidence>
<feature type="compositionally biased region" description="Low complexity" evidence="11">
    <location>
        <begin position="261"/>
        <end position="275"/>
    </location>
</feature>
<feature type="compositionally biased region" description="Polar residues" evidence="11">
    <location>
        <begin position="223"/>
        <end position="234"/>
    </location>
</feature>
<dbReference type="InParanoid" id="A0A1Q3BKI8"/>
<evidence type="ECO:0000256" key="9">
    <source>
        <dbReference type="ARBA" id="ARBA00047811"/>
    </source>
</evidence>
<dbReference type="GO" id="GO:0005634">
    <property type="term" value="C:nucleus"/>
    <property type="evidence" value="ECO:0007669"/>
    <property type="project" value="TreeGrafter"/>
</dbReference>
<dbReference type="InterPro" id="IPR050108">
    <property type="entry name" value="CDK"/>
</dbReference>
<evidence type="ECO:0000259" key="12">
    <source>
        <dbReference type="PROSITE" id="PS50011"/>
    </source>
</evidence>
<feature type="domain" description="Protein kinase" evidence="12">
    <location>
        <begin position="363"/>
        <end position="659"/>
    </location>
</feature>
<evidence type="ECO:0000256" key="11">
    <source>
        <dbReference type="SAM" id="MobiDB-lite"/>
    </source>
</evidence>